<comment type="subunit">
    <text evidence="2 10">Heterotrimer of A, B and C subunits.</text>
</comment>
<keyword evidence="4 10" id="KW-0547">Nucleotide-binding</keyword>
<dbReference type="NCBIfam" id="NF004012">
    <property type="entry name" value="PRK05477.1-2"/>
    <property type="match status" value="1"/>
</dbReference>
<dbReference type="InterPro" id="IPR017958">
    <property type="entry name" value="Gln-tRNA_amidoTrfase_suB_CS"/>
</dbReference>
<evidence type="ECO:0000256" key="11">
    <source>
        <dbReference type="SAM" id="MobiDB-lite"/>
    </source>
</evidence>
<keyword evidence="5 10" id="KW-0067">ATP-binding</keyword>
<feature type="compositionally biased region" description="Basic and acidic residues" evidence="11">
    <location>
        <begin position="249"/>
        <end position="265"/>
    </location>
</feature>
<dbReference type="SMART" id="SM00845">
    <property type="entry name" value="GatB_Yqey"/>
    <property type="match status" value="1"/>
</dbReference>
<dbReference type="Gene3D" id="1.10.10.410">
    <property type="match status" value="1"/>
</dbReference>
<sequence length="498" mass="56287">MNLEPIIGLEIHIQLKTKSKMFCSCSNLGENEPPNTTVCPICLGHPGTLPVVNEEAVKMGVKLALALNCQINRQSIFARKNYFYPDLPKGYQISQYESPLALGGHLTIVKGDFEQRINLERLHLEEDAAKNFHFKDKVLVDFNRSGTPLAEIVSKPDFRTPQDARNFLQELRLLARYLKVSDADMEKGHLRCDANISLRPAGEEKLYPKTEIKNLNSFKAVERALTYEISRQSRLWEEGTAPRTQATRGWDENEQKTVEQRDKEESADYRYFPDPDLPPLIFTEEAVSDIQSALPELPQAKRLRFVKEYGATLADVHTLVEDEAVADYFEKAISEGRSWLEAENDALGTSEEIWALNKQKLTKLIAGWLLSELFKLMNAEGIGIGDIKITPENFAEFITLVYQRKVNSSAAQIILKQMFATGADPSHIMEEEDLTQLDDAATLEEAVAKVIQANPEQVADYQKGKTPLLKFFIGLAMKELKGKANPEKLGEIFRDKLR</sequence>
<feature type="region of interest" description="Disordered" evidence="11">
    <location>
        <begin position="238"/>
        <end position="265"/>
    </location>
</feature>
<feature type="domain" description="Asn/Gln amidotransferase" evidence="12">
    <location>
        <begin position="327"/>
        <end position="497"/>
    </location>
</feature>
<comment type="catalytic activity">
    <reaction evidence="9 10">
        <text>L-glutamyl-tRNA(Gln) + L-glutamine + ATP + H2O = L-glutaminyl-tRNA(Gln) + L-glutamate + ADP + phosphate + H(+)</text>
        <dbReference type="Rhea" id="RHEA:17521"/>
        <dbReference type="Rhea" id="RHEA-COMP:9681"/>
        <dbReference type="Rhea" id="RHEA-COMP:9684"/>
        <dbReference type="ChEBI" id="CHEBI:15377"/>
        <dbReference type="ChEBI" id="CHEBI:15378"/>
        <dbReference type="ChEBI" id="CHEBI:29985"/>
        <dbReference type="ChEBI" id="CHEBI:30616"/>
        <dbReference type="ChEBI" id="CHEBI:43474"/>
        <dbReference type="ChEBI" id="CHEBI:58359"/>
        <dbReference type="ChEBI" id="CHEBI:78520"/>
        <dbReference type="ChEBI" id="CHEBI:78521"/>
        <dbReference type="ChEBI" id="CHEBI:456216"/>
    </reaction>
</comment>
<gene>
    <name evidence="10" type="primary">gatB</name>
    <name evidence="13" type="ORF">A2927_00445</name>
</gene>
<comment type="catalytic activity">
    <reaction evidence="8 10">
        <text>L-aspartyl-tRNA(Asn) + L-glutamine + ATP + H2O = L-asparaginyl-tRNA(Asn) + L-glutamate + ADP + phosphate + 2 H(+)</text>
        <dbReference type="Rhea" id="RHEA:14513"/>
        <dbReference type="Rhea" id="RHEA-COMP:9674"/>
        <dbReference type="Rhea" id="RHEA-COMP:9677"/>
        <dbReference type="ChEBI" id="CHEBI:15377"/>
        <dbReference type="ChEBI" id="CHEBI:15378"/>
        <dbReference type="ChEBI" id="CHEBI:29985"/>
        <dbReference type="ChEBI" id="CHEBI:30616"/>
        <dbReference type="ChEBI" id="CHEBI:43474"/>
        <dbReference type="ChEBI" id="CHEBI:58359"/>
        <dbReference type="ChEBI" id="CHEBI:78515"/>
        <dbReference type="ChEBI" id="CHEBI:78516"/>
        <dbReference type="ChEBI" id="CHEBI:456216"/>
    </reaction>
</comment>
<evidence type="ECO:0000256" key="5">
    <source>
        <dbReference type="ARBA" id="ARBA00022840"/>
    </source>
</evidence>
<comment type="similarity">
    <text evidence="1 10">Belongs to the GatB/GatE family. GatB subfamily.</text>
</comment>
<keyword evidence="3 10" id="KW-0436">Ligase</keyword>
<dbReference type="InterPro" id="IPR003789">
    <property type="entry name" value="Asn/Gln_tRNA_amidoTrase-B-like"/>
</dbReference>
<accession>A0A1G2BL90</accession>
<dbReference type="GO" id="GO:0005524">
    <property type="term" value="F:ATP binding"/>
    <property type="evidence" value="ECO:0007669"/>
    <property type="project" value="UniProtKB-KW"/>
</dbReference>
<dbReference type="FunFam" id="1.10.10.410:FF:000001">
    <property type="entry name" value="Aspartyl/glutamyl-tRNA(Asn/Gln) amidotransferase subunit B"/>
    <property type="match status" value="1"/>
</dbReference>
<dbReference type="AlphaFoldDB" id="A0A1G2BL90"/>
<dbReference type="SUPFAM" id="SSF89095">
    <property type="entry name" value="GatB/YqeY motif"/>
    <property type="match status" value="1"/>
</dbReference>
<dbReference type="PROSITE" id="PS01234">
    <property type="entry name" value="GATB"/>
    <property type="match status" value="1"/>
</dbReference>
<dbReference type="InterPro" id="IPR023168">
    <property type="entry name" value="GatB_Yqey_C_2"/>
</dbReference>
<evidence type="ECO:0000256" key="8">
    <source>
        <dbReference type="ARBA" id="ARBA00047380"/>
    </source>
</evidence>
<evidence type="ECO:0000256" key="1">
    <source>
        <dbReference type="ARBA" id="ARBA00005306"/>
    </source>
</evidence>
<dbReference type="PANTHER" id="PTHR11659">
    <property type="entry name" value="GLUTAMYL-TRNA GLN AMIDOTRANSFERASE SUBUNIT B MITOCHONDRIAL AND PROKARYOTIC PET112-RELATED"/>
    <property type="match status" value="1"/>
</dbReference>
<dbReference type="Pfam" id="PF02934">
    <property type="entry name" value="GatB_N"/>
    <property type="match status" value="1"/>
</dbReference>
<dbReference type="STRING" id="1798550.A2927_00445"/>
<evidence type="ECO:0000256" key="4">
    <source>
        <dbReference type="ARBA" id="ARBA00022741"/>
    </source>
</evidence>
<evidence type="ECO:0000256" key="10">
    <source>
        <dbReference type="HAMAP-Rule" id="MF_00121"/>
    </source>
</evidence>
<dbReference type="InterPro" id="IPR017959">
    <property type="entry name" value="Asn/Gln-tRNA_amidoTrfase_suB/E"/>
</dbReference>
<evidence type="ECO:0000256" key="2">
    <source>
        <dbReference type="ARBA" id="ARBA00011123"/>
    </source>
</evidence>
<dbReference type="Proteomes" id="UP000178849">
    <property type="component" value="Unassembled WGS sequence"/>
</dbReference>
<dbReference type="NCBIfam" id="NF004014">
    <property type="entry name" value="PRK05477.1-4"/>
    <property type="match status" value="1"/>
</dbReference>
<dbReference type="GO" id="GO:0050567">
    <property type="term" value="F:glutaminyl-tRNA synthase (glutamine-hydrolyzing) activity"/>
    <property type="evidence" value="ECO:0007669"/>
    <property type="project" value="UniProtKB-UniRule"/>
</dbReference>
<dbReference type="InterPro" id="IPR018027">
    <property type="entry name" value="Asn/Gln_amidotransferase"/>
</dbReference>
<comment type="caution">
    <text evidence="13">The sequence shown here is derived from an EMBL/GenBank/DDBJ whole genome shotgun (WGS) entry which is preliminary data.</text>
</comment>
<evidence type="ECO:0000256" key="9">
    <source>
        <dbReference type="ARBA" id="ARBA00047913"/>
    </source>
</evidence>
<dbReference type="HAMAP" id="MF_00121">
    <property type="entry name" value="GatB"/>
    <property type="match status" value="1"/>
</dbReference>
<dbReference type="NCBIfam" id="TIGR00133">
    <property type="entry name" value="gatB"/>
    <property type="match status" value="1"/>
</dbReference>
<dbReference type="Pfam" id="PF02637">
    <property type="entry name" value="GatB_Yqey"/>
    <property type="match status" value="1"/>
</dbReference>
<evidence type="ECO:0000256" key="3">
    <source>
        <dbReference type="ARBA" id="ARBA00022598"/>
    </source>
</evidence>
<reference evidence="13 14" key="1">
    <citation type="journal article" date="2016" name="Nat. Commun.">
        <title>Thousands of microbial genomes shed light on interconnected biogeochemical processes in an aquifer system.</title>
        <authorList>
            <person name="Anantharaman K."/>
            <person name="Brown C.T."/>
            <person name="Hug L.A."/>
            <person name="Sharon I."/>
            <person name="Castelle C.J."/>
            <person name="Probst A.J."/>
            <person name="Thomas B.C."/>
            <person name="Singh A."/>
            <person name="Wilkins M.J."/>
            <person name="Karaoz U."/>
            <person name="Brodie E.L."/>
            <person name="Williams K.H."/>
            <person name="Hubbard S.S."/>
            <person name="Banfield J.F."/>
        </authorList>
    </citation>
    <scope>NUCLEOTIDE SEQUENCE [LARGE SCALE GENOMIC DNA]</scope>
</reference>
<proteinExistence type="inferred from homology"/>
<dbReference type="SUPFAM" id="SSF55931">
    <property type="entry name" value="Glutamine synthetase/guanido kinase"/>
    <property type="match status" value="1"/>
</dbReference>
<dbReference type="InterPro" id="IPR004413">
    <property type="entry name" value="GatB"/>
</dbReference>
<dbReference type="EMBL" id="MHKL01000022">
    <property type="protein sequence ID" value="OGY89289.1"/>
    <property type="molecule type" value="Genomic_DNA"/>
</dbReference>
<dbReference type="InterPro" id="IPR006075">
    <property type="entry name" value="Asn/Gln-tRNA_Trfase_suB/E_cat"/>
</dbReference>
<evidence type="ECO:0000256" key="6">
    <source>
        <dbReference type="ARBA" id="ARBA00022917"/>
    </source>
</evidence>
<keyword evidence="6 10" id="KW-0648">Protein biosynthesis</keyword>
<dbReference type="EC" id="6.3.5.-" evidence="10"/>
<evidence type="ECO:0000256" key="7">
    <source>
        <dbReference type="ARBA" id="ARBA00024799"/>
    </source>
</evidence>
<comment type="function">
    <text evidence="7 10">Allows the formation of correctly charged Asn-tRNA(Asn) or Gln-tRNA(Gln) through the transamidation of misacylated Asp-tRNA(Asn) or Glu-tRNA(Gln) in organisms which lack either or both of asparaginyl-tRNA or glutaminyl-tRNA synthetases. The reaction takes place in the presence of glutamine and ATP through an activated phospho-Asp-tRNA(Asn) or phospho-Glu-tRNA(Gln).</text>
</comment>
<evidence type="ECO:0000259" key="12">
    <source>
        <dbReference type="SMART" id="SM00845"/>
    </source>
</evidence>
<evidence type="ECO:0000313" key="13">
    <source>
        <dbReference type="EMBL" id="OGY89289.1"/>
    </source>
</evidence>
<dbReference type="InterPro" id="IPR014746">
    <property type="entry name" value="Gln_synth/guanido_kin_cat_dom"/>
</dbReference>
<dbReference type="GO" id="GO:0006412">
    <property type="term" value="P:translation"/>
    <property type="evidence" value="ECO:0007669"/>
    <property type="project" value="UniProtKB-UniRule"/>
</dbReference>
<evidence type="ECO:0000313" key="14">
    <source>
        <dbReference type="Proteomes" id="UP000178849"/>
    </source>
</evidence>
<name>A0A1G2BL90_9BACT</name>
<dbReference type="GO" id="GO:0050566">
    <property type="term" value="F:asparaginyl-tRNA synthase (glutamine-hydrolyzing) activity"/>
    <property type="evidence" value="ECO:0007669"/>
    <property type="project" value="RHEA"/>
</dbReference>
<protein>
    <recommendedName>
        <fullName evidence="10">Aspartyl/glutamyl-tRNA(Asn/Gln) amidotransferase subunit B</fullName>
        <shortName evidence="10">Asp/Glu-ADT subunit B</shortName>
        <ecNumber evidence="10">6.3.5.-</ecNumber>
    </recommendedName>
</protein>
<organism evidence="13 14">
    <name type="scientific">Candidatus Komeilibacteria bacterium RIFCSPLOWO2_01_FULL_45_10</name>
    <dbReference type="NCBI Taxonomy" id="1798550"/>
    <lineage>
        <taxon>Bacteria</taxon>
        <taxon>Candidatus Komeiliibacteriota</taxon>
    </lineage>
</organism>